<dbReference type="Gene3D" id="2.30.110.10">
    <property type="entry name" value="Electron Transport, Fmn-binding Protein, Chain A"/>
    <property type="match status" value="1"/>
</dbReference>
<evidence type="ECO:0000256" key="1">
    <source>
        <dbReference type="SAM" id="MobiDB-lite"/>
    </source>
</evidence>
<feature type="region of interest" description="Disordered" evidence="1">
    <location>
        <begin position="166"/>
        <end position="191"/>
    </location>
</feature>
<dbReference type="SUPFAM" id="SSF50475">
    <property type="entry name" value="FMN-binding split barrel"/>
    <property type="match status" value="1"/>
</dbReference>
<dbReference type="Pfam" id="PF01243">
    <property type="entry name" value="PNPOx_N"/>
    <property type="match status" value="1"/>
</dbReference>
<dbReference type="AlphaFoldDB" id="A0A366LQL3"/>
<evidence type="ECO:0000259" key="2">
    <source>
        <dbReference type="Pfam" id="PF01243"/>
    </source>
</evidence>
<reference evidence="3 4" key="1">
    <citation type="submission" date="2018-06" db="EMBL/GenBank/DDBJ databases">
        <title>Sphaerisporangium craniellae sp. nov., isolated from a marine sponge in the South China Sea.</title>
        <authorList>
            <person name="Li L."/>
        </authorList>
    </citation>
    <scope>NUCLEOTIDE SEQUENCE [LARGE SCALE GENOMIC DNA]</scope>
    <source>
        <strain evidence="3 4">LHW63015</strain>
    </source>
</reference>
<dbReference type="InterPro" id="IPR024029">
    <property type="entry name" value="Pyridox_Oxase_FMN-dep"/>
</dbReference>
<keyword evidence="4" id="KW-1185">Reference proteome</keyword>
<feature type="domain" description="Pyridoxamine 5'-phosphate oxidase N-terminal" evidence="2">
    <location>
        <begin position="30"/>
        <end position="131"/>
    </location>
</feature>
<sequence>MKVLQSEAELREIIHRPQQSVWDKATDRIDAKARRFIELSPFFLLATSSDDGTCDVSPRGDPPGSVLVLDEHTLAFGDRKGNRRLDCLCNILERRHVGMLFVIPGITETLRINGQARILAAAPYMTQLAVRNVVPPIAVEVHVEELFVHCTRAFVRSALWKTSSWPGKERFRGPRHPEPRAGREGGKGGAG</sequence>
<evidence type="ECO:0000313" key="4">
    <source>
        <dbReference type="Proteomes" id="UP000253303"/>
    </source>
</evidence>
<accession>A0A366LQL3</accession>
<dbReference type="InterPro" id="IPR012349">
    <property type="entry name" value="Split_barrel_FMN-bd"/>
</dbReference>
<protein>
    <submittedName>
        <fullName evidence="3">Pyridoxamine 5'-phosphate oxidase family protein</fullName>
    </submittedName>
</protein>
<dbReference type="NCBIfam" id="TIGR04025">
    <property type="entry name" value="PPOX_FMN_DR2398"/>
    <property type="match status" value="1"/>
</dbReference>
<organism evidence="3 4">
    <name type="scientific">Spongiactinospora rosea</name>
    <dbReference type="NCBI Taxonomy" id="2248750"/>
    <lineage>
        <taxon>Bacteria</taxon>
        <taxon>Bacillati</taxon>
        <taxon>Actinomycetota</taxon>
        <taxon>Actinomycetes</taxon>
        <taxon>Streptosporangiales</taxon>
        <taxon>Streptosporangiaceae</taxon>
        <taxon>Spongiactinospora</taxon>
    </lineage>
</organism>
<name>A0A366LQL3_9ACTN</name>
<gene>
    <name evidence="3" type="ORF">DP939_32935</name>
</gene>
<dbReference type="PANTHER" id="PTHR42815">
    <property type="entry name" value="FAD-BINDING, PUTATIVE (AFU_ORTHOLOGUE AFUA_6G07600)-RELATED"/>
    <property type="match status" value="1"/>
</dbReference>
<dbReference type="Proteomes" id="UP000253303">
    <property type="component" value="Unassembled WGS sequence"/>
</dbReference>
<dbReference type="PANTHER" id="PTHR42815:SF2">
    <property type="entry name" value="FAD-BINDING, PUTATIVE (AFU_ORTHOLOGUE AFUA_6G07600)-RELATED"/>
    <property type="match status" value="1"/>
</dbReference>
<dbReference type="RefSeq" id="WP_113984744.1">
    <property type="nucleotide sequence ID" value="NZ_QMEY01000020.1"/>
</dbReference>
<dbReference type="EMBL" id="QMEY01000020">
    <property type="protein sequence ID" value="RBQ15823.1"/>
    <property type="molecule type" value="Genomic_DNA"/>
</dbReference>
<dbReference type="OrthoDB" id="9790331at2"/>
<feature type="compositionally biased region" description="Basic and acidic residues" evidence="1">
    <location>
        <begin position="167"/>
        <end position="191"/>
    </location>
</feature>
<dbReference type="InterPro" id="IPR011576">
    <property type="entry name" value="Pyridox_Oxase_N"/>
</dbReference>
<evidence type="ECO:0000313" key="3">
    <source>
        <dbReference type="EMBL" id="RBQ15823.1"/>
    </source>
</evidence>
<comment type="caution">
    <text evidence="3">The sequence shown here is derived from an EMBL/GenBank/DDBJ whole genome shotgun (WGS) entry which is preliminary data.</text>
</comment>
<proteinExistence type="predicted"/>